<evidence type="ECO:0000256" key="1">
    <source>
        <dbReference type="ARBA" id="ARBA00009964"/>
    </source>
</evidence>
<dbReference type="Pfam" id="PF13007">
    <property type="entry name" value="LZ_Tnp_IS66"/>
    <property type="match status" value="1"/>
</dbReference>
<dbReference type="SUPFAM" id="SSF48295">
    <property type="entry name" value="TrpR-like"/>
    <property type="match status" value="1"/>
</dbReference>
<evidence type="ECO:0000313" key="5">
    <source>
        <dbReference type="Proteomes" id="UP001157440"/>
    </source>
</evidence>
<dbReference type="PANTHER" id="PTHR37936">
    <property type="entry name" value="TRANSPOSASE INSC FOR INSERTION ELEMENT IS2A-RELATED"/>
    <property type="match status" value="1"/>
</dbReference>
<comment type="caution">
    <text evidence="4">The sequence shown here is derived from an EMBL/GenBank/DDBJ whole genome shotgun (WGS) entry which is preliminary data.</text>
</comment>
<name>A0AA37T7I6_9HYPH</name>
<proteinExistence type="inferred from homology"/>
<evidence type="ECO:0000313" key="4">
    <source>
        <dbReference type="EMBL" id="GLS68121.1"/>
    </source>
</evidence>
<accession>A0AA37T7I6</accession>
<dbReference type="InterPro" id="IPR024463">
    <property type="entry name" value="Transposase_TnpC_homeodom"/>
</dbReference>
<dbReference type="InterPro" id="IPR010921">
    <property type="entry name" value="Trp_repressor/repl_initiator"/>
</dbReference>
<evidence type="ECO:0000259" key="3">
    <source>
        <dbReference type="Pfam" id="PF13007"/>
    </source>
</evidence>
<protein>
    <recommendedName>
        <fullName evidence="3">Transposase TnpC homeodomain domain-containing protein</fullName>
    </recommendedName>
</protein>
<dbReference type="GO" id="GO:0043565">
    <property type="term" value="F:sequence-specific DNA binding"/>
    <property type="evidence" value="ECO:0007669"/>
    <property type="project" value="InterPro"/>
</dbReference>
<dbReference type="GO" id="GO:0006313">
    <property type="term" value="P:DNA transposition"/>
    <property type="evidence" value="ECO:0007669"/>
    <property type="project" value="InterPro"/>
</dbReference>
<feature type="compositionally biased region" description="Basic and acidic residues" evidence="2">
    <location>
        <begin position="109"/>
        <end position="121"/>
    </location>
</feature>
<evidence type="ECO:0000256" key="2">
    <source>
        <dbReference type="SAM" id="MobiDB-lite"/>
    </source>
</evidence>
<dbReference type="Gene3D" id="1.10.10.10">
    <property type="entry name" value="Winged helix-like DNA-binding domain superfamily/Winged helix DNA-binding domain"/>
    <property type="match status" value="1"/>
</dbReference>
<reference evidence="5" key="1">
    <citation type="journal article" date="2019" name="Int. J. Syst. Evol. Microbiol.">
        <title>The Global Catalogue of Microorganisms (GCM) 10K type strain sequencing project: providing services to taxonomists for standard genome sequencing and annotation.</title>
        <authorList>
            <consortium name="The Broad Institute Genomics Platform"/>
            <consortium name="The Broad Institute Genome Sequencing Center for Infectious Disease"/>
            <person name="Wu L."/>
            <person name="Ma J."/>
        </authorList>
    </citation>
    <scope>NUCLEOTIDE SEQUENCE [LARGE SCALE GENOMIC DNA]</scope>
    <source>
        <strain evidence="5">NBRC 103632</strain>
    </source>
</reference>
<dbReference type="Proteomes" id="UP001157440">
    <property type="component" value="Unassembled WGS sequence"/>
</dbReference>
<feature type="domain" description="Transposase TnpC homeodomain" evidence="3">
    <location>
        <begin position="71"/>
        <end position="143"/>
    </location>
</feature>
<feature type="region of interest" description="Disordered" evidence="2">
    <location>
        <begin position="100"/>
        <end position="132"/>
    </location>
</feature>
<dbReference type="InterPro" id="IPR002514">
    <property type="entry name" value="Transposase_8"/>
</dbReference>
<organism evidence="4 5">
    <name type="scientific">Methylobacterium tardum</name>
    <dbReference type="NCBI Taxonomy" id="374432"/>
    <lineage>
        <taxon>Bacteria</taxon>
        <taxon>Pseudomonadati</taxon>
        <taxon>Pseudomonadota</taxon>
        <taxon>Alphaproteobacteria</taxon>
        <taxon>Hyphomicrobiales</taxon>
        <taxon>Methylobacteriaceae</taxon>
        <taxon>Methylobacterium</taxon>
    </lineage>
</organism>
<dbReference type="InterPro" id="IPR036388">
    <property type="entry name" value="WH-like_DNA-bd_sf"/>
</dbReference>
<comment type="similarity">
    <text evidence="1">Belongs to the transposase 8 family.</text>
</comment>
<dbReference type="EMBL" id="BSPL01000003">
    <property type="protein sequence ID" value="GLS68121.1"/>
    <property type="molecule type" value="Genomic_DNA"/>
</dbReference>
<dbReference type="GO" id="GO:0004803">
    <property type="term" value="F:transposase activity"/>
    <property type="evidence" value="ECO:0007669"/>
    <property type="project" value="InterPro"/>
</dbReference>
<gene>
    <name evidence="4" type="ORF">GCM10007890_01320</name>
</gene>
<keyword evidence="5" id="KW-1185">Reference proteome</keyword>
<dbReference type="Pfam" id="PF01527">
    <property type="entry name" value="HTH_Tnp_1"/>
    <property type="match status" value="1"/>
</dbReference>
<dbReference type="PANTHER" id="PTHR37936:SF3">
    <property type="entry name" value="TRANSPOSASE INSC FOR INSERTION ELEMENT IS2A-RELATED"/>
    <property type="match status" value="1"/>
</dbReference>
<feature type="compositionally biased region" description="Basic residues" evidence="2">
    <location>
        <begin position="122"/>
        <end position="131"/>
    </location>
</feature>
<dbReference type="AlphaFoldDB" id="A0AA37T7I6"/>
<sequence length="176" mass="19516">MSEPTRRLELFTGAGRRRTWTDEEKAAIITESDGRGTSASAVARRHGLSASQLFTWRRLARQAGRLDDRTTQRHRFGRRAESLLEDQLLFGLDEAEQVEAAGFAAEESEPTKNEESEPAKKEARRAKRRTNRGALSAHLPRVECLVDIDSTASPCCAGTLHRIGEDVSECLDVVPA</sequence>